<dbReference type="GO" id="GO:0020037">
    <property type="term" value="F:heme binding"/>
    <property type="evidence" value="ECO:0007669"/>
    <property type="project" value="InterPro"/>
</dbReference>
<dbReference type="InterPro" id="IPR001128">
    <property type="entry name" value="Cyt_P450"/>
</dbReference>
<evidence type="ECO:0000256" key="1">
    <source>
        <dbReference type="ARBA" id="ARBA00010617"/>
    </source>
</evidence>
<dbReference type="GO" id="GO:0016829">
    <property type="term" value="F:lyase activity"/>
    <property type="evidence" value="ECO:0007669"/>
    <property type="project" value="UniProtKB-KW"/>
</dbReference>
<dbReference type="PANTHER" id="PTHR24286:SF255">
    <property type="entry name" value="ALLENE OXIDE SYNTHASE, CHLOROPLASTIC"/>
    <property type="match status" value="1"/>
</dbReference>
<accession>A0A4Y7IR06</accession>
<gene>
    <name evidence="10" type="ORF">C5167_018650</name>
</gene>
<keyword evidence="8" id="KW-0275">Fatty acid biosynthesis</keyword>
<dbReference type="AlphaFoldDB" id="A0A4Y7IR06"/>
<keyword evidence="9" id="KW-0456">Lyase</keyword>
<evidence type="ECO:0000313" key="11">
    <source>
        <dbReference type="Proteomes" id="UP000316621"/>
    </source>
</evidence>
<evidence type="ECO:0000256" key="3">
    <source>
        <dbReference type="ARBA" id="ARBA00022723"/>
    </source>
</evidence>
<evidence type="ECO:0000256" key="8">
    <source>
        <dbReference type="ARBA" id="ARBA00023160"/>
    </source>
</evidence>
<organism evidence="10 11">
    <name type="scientific">Papaver somniferum</name>
    <name type="common">Opium poppy</name>
    <dbReference type="NCBI Taxonomy" id="3469"/>
    <lineage>
        <taxon>Eukaryota</taxon>
        <taxon>Viridiplantae</taxon>
        <taxon>Streptophyta</taxon>
        <taxon>Embryophyta</taxon>
        <taxon>Tracheophyta</taxon>
        <taxon>Spermatophyta</taxon>
        <taxon>Magnoliopsida</taxon>
        <taxon>Ranunculales</taxon>
        <taxon>Papaveraceae</taxon>
        <taxon>Papaveroideae</taxon>
        <taxon>Papaver</taxon>
    </lineage>
</organism>
<feature type="non-terminal residue" evidence="10">
    <location>
        <position position="537"/>
    </location>
</feature>
<keyword evidence="5" id="KW-0276">Fatty acid metabolism</keyword>
<evidence type="ECO:0008006" key="12">
    <source>
        <dbReference type="Google" id="ProtNLM"/>
    </source>
</evidence>
<evidence type="ECO:0000256" key="2">
    <source>
        <dbReference type="ARBA" id="ARBA00022516"/>
    </source>
</evidence>
<name>A0A4Y7IR06_PAPSO</name>
<dbReference type="GO" id="GO:0016705">
    <property type="term" value="F:oxidoreductase activity, acting on paired donors, with incorporation or reduction of molecular oxygen"/>
    <property type="evidence" value="ECO:0007669"/>
    <property type="project" value="InterPro"/>
</dbReference>
<dbReference type="GO" id="GO:0031408">
    <property type="term" value="P:oxylipin biosynthetic process"/>
    <property type="evidence" value="ECO:0007669"/>
    <property type="project" value="UniProtKB-KW"/>
</dbReference>
<dbReference type="SUPFAM" id="SSF48264">
    <property type="entry name" value="Cytochrome P450"/>
    <property type="match status" value="2"/>
</dbReference>
<evidence type="ECO:0000256" key="4">
    <source>
        <dbReference type="ARBA" id="ARBA00022767"/>
    </source>
</evidence>
<dbReference type="GO" id="GO:0005506">
    <property type="term" value="F:iron ion binding"/>
    <property type="evidence" value="ECO:0007669"/>
    <property type="project" value="InterPro"/>
</dbReference>
<dbReference type="PANTHER" id="PTHR24286">
    <property type="entry name" value="CYTOCHROME P450 26"/>
    <property type="match status" value="1"/>
</dbReference>
<reference evidence="10 11" key="1">
    <citation type="journal article" date="2018" name="Science">
        <title>The opium poppy genome and morphinan production.</title>
        <authorList>
            <person name="Guo L."/>
            <person name="Winzer T."/>
            <person name="Yang X."/>
            <person name="Li Y."/>
            <person name="Ning Z."/>
            <person name="He Z."/>
            <person name="Teodor R."/>
            <person name="Lu Y."/>
            <person name="Bowser T.A."/>
            <person name="Graham I.A."/>
            <person name="Ye K."/>
        </authorList>
    </citation>
    <scope>NUCLEOTIDE SEQUENCE [LARGE SCALE GENOMIC DNA]</scope>
    <source>
        <strain evidence="11">cv. HN1</strain>
        <tissue evidence="10">Leaves</tissue>
    </source>
</reference>
<keyword evidence="11" id="KW-1185">Reference proteome</keyword>
<protein>
    <recommendedName>
        <fullName evidence="12">Allene oxide synthase</fullName>
    </recommendedName>
</protein>
<evidence type="ECO:0000256" key="5">
    <source>
        <dbReference type="ARBA" id="ARBA00022832"/>
    </source>
</evidence>
<dbReference type="GO" id="GO:0006633">
    <property type="term" value="P:fatty acid biosynthetic process"/>
    <property type="evidence" value="ECO:0007669"/>
    <property type="project" value="UniProtKB-KW"/>
</dbReference>
<keyword evidence="6" id="KW-0408">Iron</keyword>
<dbReference type="CDD" id="cd11071">
    <property type="entry name" value="CYP74"/>
    <property type="match status" value="1"/>
</dbReference>
<dbReference type="InterPro" id="IPR036396">
    <property type="entry name" value="Cyt_P450_sf"/>
</dbReference>
<dbReference type="Gene3D" id="1.10.630.10">
    <property type="entry name" value="Cytochrome P450"/>
    <property type="match status" value="2"/>
</dbReference>
<dbReference type="GO" id="GO:0004497">
    <property type="term" value="F:monooxygenase activity"/>
    <property type="evidence" value="ECO:0007669"/>
    <property type="project" value="InterPro"/>
</dbReference>
<keyword evidence="7" id="KW-0443">Lipid metabolism</keyword>
<keyword evidence="2" id="KW-0444">Lipid biosynthesis</keyword>
<dbReference type="GO" id="GO:0016125">
    <property type="term" value="P:sterol metabolic process"/>
    <property type="evidence" value="ECO:0007669"/>
    <property type="project" value="TreeGrafter"/>
</dbReference>
<dbReference type="EMBL" id="CM010716">
    <property type="protein sequence ID" value="RZC50230.1"/>
    <property type="molecule type" value="Genomic_DNA"/>
</dbReference>
<dbReference type="Pfam" id="PF00067">
    <property type="entry name" value="p450"/>
    <property type="match status" value="1"/>
</dbReference>
<evidence type="ECO:0000256" key="9">
    <source>
        <dbReference type="ARBA" id="ARBA00023239"/>
    </source>
</evidence>
<dbReference type="STRING" id="3469.A0A4Y7IR06"/>
<evidence type="ECO:0000256" key="6">
    <source>
        <dbReference type="ARBA" id="ARBA00023004"/>
    </source>
</evidence>
<dbReference type="Proteomes" id="UP000316621">
    <property type="component" value="Chromosome 2"/>
</dbReference>
<evidence type="ECO:0000313" key="10">
    <source>
        <dbReference type="EMBL" id="RZC50230.1"/>
    </source>
</evidence>
<dbReference type="Gramene" id="RZC50230">
    <property type="protein sequence ID" value="RZC50230"/>
    <property type="gene ID" value="C5167_018650"/>
</dbReference>
<evidence type="ECO:0000256" key="7">
    <source>
        <dbReference type="ARBA" id="ARBA00023098"/>
    </source>
</evidence>
<sequence>MFDTLESNLAAKGKVNFDAPTGTGLNEKACFNFLARSWLSTNPAATELGDEAPSRIIPWFSFTVASIAPVGLPCFIEDPLFLTIRLPPCFVKRDYQELYNFFYTNGGGILDEGEKMGIKRDEVCHNLLFFVCFNSFTAMKAHFPNIIKWISRLNLKIQKQLIDEIRSAVKSSEGKVTMKAIEEMPLVKSVIYEVLRLDPAAPYQYAKAKTDLVIESHESTFEVKQGEMLFGYQPIVTKDPKVFERAEEFVADRFVGVEGEKLLKYVVWSNGPETEDPTADDKQCAGKNLVVLFSTFKAFGGGVIYPVVFLLDSNSFPILFDVTKVEKKDLFTGTYMPSTKITGGYRVLSYIYPSEPNHSKLKQLFLSLIHSRSEFIIPEFRRSFGELFDTLESNLAAKGKVNFDAPTGTGLNEEACFNFLARSCLSTNPDDTKLGDEAPSRIIPWFLFTIALISLISLPCFIEDPILHTFRLPSCLLKRGYQKIYNFFYTNAVEFSIKVRRWLIDEIKSAVKSDEGKVTMKAIQEMPLVNSVIYKVL</sequence>
<keyword evidence="4" id="KW-0925">Oxylipin biosynthesis</keyword>
<comment type="similarity">
    <text evidence="1">Belongs to the cytochrome P450 family.</text>
</comment>
<keyword evidence="3" id="KW-0479">Metal-binding</keyword>
<proteinExistence type="inferred from homology"/>
<dbReference type="GO" id="GO:0033075">
    <property type="term" value="P:isoquinoline alkaloid biosynthetic process"/>
    <property type="evidence" value="ECO:0007669"/>
    <property type="project" value="UniProtKB-ARBA"/>
</dbReference>